<reference evidence="1" key="1">
    <citation type="journal article" date="2020" name="mSystems">
        <title>Genome- and Community-Level Interaction Insights into Carbon Utilization and Element Cycling Functions of Hydrothermarchaeota in Hydrothermal Sediment.</title>
        <authorList>
            <person name="Zhou Z."/>
            <person name="Liu Y."/>
            <person name="Xu W."/>
            <person name="Pan J."/>
            <person name="Luo Z.H."/>
            <person name="Li M."/>
        </authorList>
    </citation>
    <scope>NUCLEOTIDE SEQUENCE [LARGE SCALE GENOMIC DNA]</scope>
    <source>
        <strain evidence="1">SpSt-243</strain>
    </source>
</reference>
<proteinExistence type="predicted"/>
<name>A0A7C1TAM0_9HYPH</name>
<gene>
    <name evidence="1" type="ORF">ENP70_18485</name>
</gene>
<sequence length="131" mass="13388">MAATDDIRSKRKPGLGRSYGYPVLANTKIYGGSAVGITANREAVPAAHVSAVKLIGFAEQRADNTGGATGDQVVNIEKDVRLIPLAGATVANIGATVYASADDTFTLTAGSLLAIGTIDAIDADGVWLKTL</sequence>
<dbReference type="EMBL" id="DSKI01000948">
    <property type="protein sequence ID" value="HEB45627.1"/>
    <property type="molecule type" value="Genomic_DNA"/>
</dbReference>
<comment type="caution">
    <text evidence="1">The sequence shown here is derived from an EMBL/GenBank/DDBJ whole genome shotgun (WGS) entry which is preliminary data.</text>
</comment>
<evidence type="ECO:0000313" key="1">
    <source>
        <dbReference type="EMBL" id="HEB45627.1"/>
    </source>
</evidence>
<evidence type="ECO:0008006" key="2">
    <source>
        <dbReference type="Google" id="ProtNLM"/>
    </source>
</evidence>
<dbReference type="AlphaFoldDB" id="A0A7C1TAM0"/>
<accession>A0A7C1TAM0</accession>
<organism evidence="1">
    <name type="scientific">Agrobacterium albertimagni</name>
    <dbReference type="NCBI Taxonomy" id="147266"/>
    <lineage>
        <taxon>Bacteria</taxon>
        <taxon>Pseudomonadati</taxon>
        <taxon>Pseudomonadota</taxon>
        <taxon>Alphaproteobacteria</taxon>
        <taxon>Hyphomicrobiales</taxon>
        <taxon>Rhizobiaceae</taxon>
        <taxon>Rhizobium/Agrobacterium group</taxon>
        <taxon>Agrobacterium</taxon>
    </lineage>
</organism>
<protein>
    <recommendedName>
        <fullName evidence="2">DUF2190 family protein</fullName>
    </recommendedName>
</protein>